<dbReference type="Proteomes" id="UP000218334">
    <property type="component" value="Unassembled WGS sequence"/>
</dbReference>
<name>A0A2H3BX94_9AGAR</name>
<reference evidence="2" key="1">
    <citation type="journal article" date="2017" name="Nat. Ecol. Evol.">
        <title>Genome expansion and lineage-specific genetic innovations in the forest pathogenic fungi Armillaria.</title>
        <authorList>
            <person name="Sipos G."/>
            <person name="Prasanna A.N."/>
            <person name="Walter M.C."/>
            <person name="O'Connor E."/>
            <person name="Balint B."/>
            <person name="Krizsan K."/>
            <person name="Kiss B."/>
            <person name="Hess J."/>
            <person name="Varga T."/>
            <person name="Slot J."/>
            <person name="Riley R."/>
            <person name="Boka B."/>
            <person name="Rigling D."/>
            <person name="Barry K."/>
            <person name="Lee J."/>
            <person name="Mihaltcheva S."/>
            <person name="LaButti K."/>
            <person name="Lipzen A."/>
            <person name="Waldron R."/>
            <person name="Moloney N.M."/>
            <person name="Sperisen C."/>
            <person name="Kredics L."/>
            <person name="Vagvoelgyi C."/>
            <person name="Patrignani A."/>
            <person name="Fitzpatrick D."/>
            <person name="Nagy I."/>
            <person name="Doyle S."/>
            <person name="Anderson J.B."/>
            <person name="Grigoriev I.V."/>
            <person name="Gueldener U."/>
            <person name="Muensterkoetter M."/>
            <person name="Nagy L.G."/>
        </authorList>
    </citation>
    <scope>NUCLEOTIDE SEQUENCE [LARGE SCALE GENOMIC DNA]</scope>
    <source>
        <strain evidence="2">28-4</strain>
    </source>
</reference>
<gene>
    <name evidence="1" type="ORF">ARMSODRAFT_949766</name>
</gene>
<proteinExistence type="predicted"/>
<evidence type="ECO:0000313" key="1">
    <source>
        <dbReference type="EMBL" id="PBK75511.1"/>
    </source>
</evidence>
<evidence type="ECO:0000313" key="2">
    <source>
        <dbReference type="Proteomes" id="UP000218334"/>
    </source>
</evidence>
<dbReference type="EMBL" id="KZ293417">
    <property type="protein sequence ID" value="PBK75511.1"/>
    <property type="molecule type" value="Genomic_DNA"/>
</dbReference>
<sequence length="72" mass="8303">MSLFTSAQLGGQIRPIGDVTDRERVRRIVYDWYHTLLVVSGHLSGYMGKWGWIYVGFVGLEALRVMKVTRCR</sequence>
<protein>
    <submittedName>
        <fullName evidence="1">Uncharacterized protein</fullName>
    </submittedName>
</protein>
<dbReference type="AlphaFoldDB" id="A0A2H3BX94"/>
<accession>A0A2H3BX94</accession>
<organism evidence="1 2">
    <name type="scientific">Armillaria solidipes</name>
    <dbReference type="NCBI Taxonomy" id="1076256"/>
    <lineage>
        <taxon>Eukaryota</taxon>
        <taxon>Fungi</taxon>
        <taxon>Dikarya</taxon>
        <taxon>Basidiomycota</taxon>
        <taxon>Agaricomycotina</taxon>
        <taxon>Agaricomycetes</taxon>
        <taxon>Agaricomycetidae</taxon>
        <taxon>Agaricales</taxon>
        <taxon>Marasmiineae</taxon>
        <taxon>Physalacriaceae</taxon>
        <taxon>Armillaria</taxon>
    </lineage>
</organism>
<keyword evidence="2" id="KW-1185">Reference proteome</keyword>